<protein>
    <submittedName>
        <fullName evidence="1">Uncharacterized protein</fullName>
    </submittedName>
</protein>
<organism evidence="1">
    <name type="scientific">marine sediment metagenome</name>
    <dbReference type="NCBI Taxonomy" id="412755"/>
    <lineage>
        <taxon>unclassified sequences</taxon>
        <taxon>metagenomes</taxon>
        <taxon>ecological metagenomes</taxon>
    </lineage>
</organism>
<dbReference type="EMBL" id="BARS01008428">
    <property type="protein sequence ID" value="GAF78661.1"/>
    <property type="molecule type" value="Genomic_DNA"/>
</dbReference>
<proteinExistence type="predicted"/>
<comment type="caution">
    <text evidence="1">The sequence shown here is derived from an EMBL/GenBank/DDBJ whole genome shotgun (WGS) entry which is preliminary data.</text>
</comment>
<reference evidence="1" key="1">
    <citation type="journal article" date="2014" name="Front. Microbiol.">
        <title>High frequency of phylogenetically diverse reductive dehalogenase-homologous genes in deep subseafloor sedimentary metagenomes.</title>
        <authorList>
            <person name="Kawai M."/>
            <person name="Futagami T."/>
            <person name="Toyoda A."/>
            <person name="Takaki Y."/>
            <person name="Nishi S."/>
            <person name="Hori S."/>
            <person name="Arai W."/>
            <person name="Tsubouchi T."/>
            <person name="Morono Y."/>
            <person name="Uchiyama I."/>
            <person name="Ito T."/>
            <person name="Fujiyama A."/>
            <person name="Inagaki F."/>
            <person name="Takami H."/>
        </authorList>
    </citation>
    <scope>NUCLEOTIDE SEQUENCE</scope>
    <source>
        <strain evidence="1">Expedition CK06-06</strain>
    </source>
</reference>
<dbReference type="Pfam" id="PF02596">
    <property type="entry name" value="DUF169"/>
    <property type="match status" value="1"/>
</dbReference>
<dbReference type="PANTHER" id="PTHR37954">
    <property type="entry name" value="BLL4979 PROTEIN"/>
    <property type="match status" value="1"/>
</dbReference>
<evidence type="ECO:0000313" key="1">
    <source>
        <dbReference type="EMBL" id="GAF78661.1"/>
    </source>
</evidence>
<sequence>GANWAREFPRLEVGKYIGLVSAPLKTANFDPDMAVIYCNSAQLIRLLLGIAYEDGRDITTVLGGHSACVYAVVPTLLKNECQVAVPCRGDRGRAGAQDDEVIFSVPRDQIGRLVFGLEQEGTGRLPTGFSMTPEYELSESYAEMARQMGMRKADGSEIKGYKVEERRRALQYR</sequence>
<accession>X0SU39</accession>
<dbReference type="PANTHER" id="PTHR37954:SF3">
    <property type="entry name" value="DUF169 DOMAIN-CONTAINING PROTEIN"/>
    <property type="match status" value="1"/>
</dbReference>
<name>X0SU39_9ZZZZ</name>
<dbReference type="InterPro" id="IPR003748">
    <property type="entry name" value="DUF169"/>
</dbReference>
<gene>
    <name evidence="1" type="ORF">S01H1_16071</name>
</gene>
<dbReference type="AlphaFoldDB" id="X0SU39"/>
<feature type="non-terminal residue" evidence="1">
    <location>
        <position position="1"/>
    </location>
</feature>